<keyword evidence="2" id="KW-1185">Reference proteome</keyword>
<organism evidence="1 2">
    <name type="scientific">Photorhabdus tasmaniensis</name>
    <dbReference type="NCBI Taxonomy" id="1004159"/>
    <lineage>
        <taxon>Bacteria</taxon>
        <taxon>Pseudomonadati</taxon>
        <taxon>Pseudomonadota</taxon>
        <taxon>Gammaproteobacteria</taxon>
        <taxon>Enterobacterales</taxon>
        <taxon>Morganellaceae</taxon>
        <taxon>Photorhabdus</taxon>
    </lineage>
</organism>
<dbReference type="Proteomes" id="UP000697802">
    <property type="component" value="Unassembled WGS sequence"/>
</dbReference>
<dbReference type="EMBL" id="PUJU01000001">
    <property type="protein sequence ID" value="NHB86198.1"/>
    <property type="molecule type" value="Genomic_DNA"/>
</dbReference>
<sequence>MYVHAAREFTSEMTTDYFIIFPDYNKIQHKSDVNHVMMSMPTDLKINVDISTFNDLGVRGMYNE</sequence>
<name>A0ABX0GCY8_9GAMM</name>
<evidence type="ECO:0000313" key="2">
    <source>
        <dbReference type="Proteomes" id="UP000697802"/>
    </source>
</evidence>
<reference evidence="1 2" key="1">
    <citation type="submission" date="2018-02" db="EMBL/GenBank/DDBJ databases">
        <authorList>
            <person name="Machado R.A."/>
        </authorList>
    </citation>
    <scope>NUCLEOTIDE SEQUENCE [LARGE SCALE GENOMIC DNA]</scope>
    <source>
        <strain evidence="1 2">T327</strain>
    </source>
</reference>
<protein>
    <submittedName>
        <fullName evidence="1">Uncharacterized protein</fullName>
    </submittedName>
</protein>
<accession>A0ABX0GCY8</accession>
<gene>
    <name evidence="1" type="ORF">C5471_00055</name>
</gene>
<evidence type="ECO:0000313" key="1">
    <source>
        <dbReference type="EMBL" id="NHB86198.1"/>
    </source>
</evidence>
<proteinExistence type="predicted"/>
<comment type="caution">
    <text evidence="1">The sequence shown here is derived from an EMBL/GenBank/DDBJ whole genome shotgun (WGS) entry which is preliminary data.</text>
</comment>